<proteinExistence type="inferred from homology"/>
<name>A0ABQ4RZM8_9HYPH</name>
<evidence type="ECO:0000313" key="6">
    <source>
        <dbReference type="Proteomes" id="UP001055125"/>
    </source>
</evidence>
<dbReference type="CDD" id="cd13692">
    <property type="entry name" value="PBP2_BztA"/>
    <property type="match status" value="1"/>
</dbReference>
<keyword evidence="3" id="KW-0732">Signal</keyword>
<dbReference type="InterPro" id="IPR001638">
    <property type="entry name" value="Solute-binding_3/MltF_N"/>
</dbReference>
<dbReference type="Gene3D" id="3.40.190.10">
    <property type="entry name" value="Periplasmic binding protein-like II"/>
    <property type="match status" value="2"/>
</dbReference>
<evidence type="ECO:0000313" key="5">
    <source>
        <dbReference type="EMBL" id="GJD95623.1"/>
    </source>
</evidence>
<dbReference type="SMART" id="SM00062">
    <property type="entry name" value="PBPb"/>
    <property type="match status" value="1"/>
</dbReference>
<keyword evidence="6" id="KW-1185">Reference proteome</keyword>
<comment type="caution">
    <text evidence="5">The sequence shown here is derived from an EMBL/GenBank/DDBJ whole genome shotgun (WGS) entry which is preliminary data.</text>
</comment>
<evidence type="ECO:0000256" key="1">
    <source>
        <dbReference type="ARBA" id="ARBA00010333"/>
    </source>
</evidence>
<evidence type="ECO:0000256" key="3">
    <source>
        <dbReference type="ARBA" id="ARBA00022729"/>
    </source>
</evidence>
<comment type="similarity">
    <text evidence="1">Belongs to the bacterial solute-binding protein 3 family.</text>
</comment>
<dbReference type="InterPro" id="IPR018313">
    <property type="entry name" value="SBP_3_CS"/>
</dbReference>
<evidence type="ECO:0000256" key="2">
    <source>
        <dbReference type="ARBA" id="ARBA00022448"/>
    </source>
</evidence>
<feature type="domain" description="Solute-binding protein family 3/N-terminal" evidence="4">
    <location>
        <begin position="136"/>
        <end position="363"/>
    </location>
</feature>
<evidence type="ECO:0000259" key="4">
    <source>
        <dbReference type="SMART" id="SM00062"/>
    </source>
</evidence>
<dbReference type="Pfam" id="PF00497">
    <property type="entry name" value="SBP_bac_3"/>
    <property type="match status" value="1"/>
</dbReference>
<dbReference type="EMBL" id="BPQP01000041">
    <property type="protein sequence ID" value="GJD95623.1"/>
    <property type="molecule type" value="Genomic_DNA"/>
</dbReference>
<dbReference type="PROSITE" id="PS01039">
    <property type="entry name" value="SBP_BACTERIAL_3"/>
    <property type="match status" value="1"/>
</dbReference>
<reference evidence="5" key="1">
    <citation type="journal article" date="2021" name="Front. Microbiol.">
        <title>Comprehensive Comparative Genomics and Phenotyping of Methylobacterium Species.</title>
        <authorList>
            <person name="Alessa O."/>
            <person name="Ogura Y."/>
            <person name="Fujitani Y."/>
            <person name="Takami H."/>
            <person name="Hayashi T."/>
            <person name="Sahin N."/>
            <person name="Tani A."/>
        </authorList>
    </citation>
    <scope>NUCLEOTIDE SEQUENCE</scope>
    <source>
        <strain evidence="5">DSM 19015</strain>
    </source>
</reference>
<keyword evidence="2" id="KW-0813">Transport</keyword>
<reference evidence="5" key="2">
    <citation type="submission" date="2021-08" db="EMBL/GenBank/DDBJ databases">
        <authorList>
            <person name="Tani A."/>
            <person name="Ola A."/>
            <person name="Ogura Y."/>
            <person name="Katsura K."/>
            <person name="Hayashi T."/>
        </authorList>
    </citation>
    <scope>NUCLEOTIDE SEQUENCE</scope>
    <source>
        <strain evidence="5">DSM 19015</strain>
    </source>
</reference>
<dbReference type="Proteomes" id="UP001055125">
    <property type="component" value="Unassembled WGS sequence"/>
</dbReference>
<sequence length="440" mass="47168">MGVLTKPCWAEGSRPAWTRRVLGPNRAGSRGGVLAIGTLGEGCCAAITPAWSSGVNPALDRAGGFEGNAGAEKAGESDARADPIPLKDAIPAGSSFGRRAGSRPVRWGIGILAAALLLAPPAQAQGILAQVKARGHLVCGVSQGVAGFSMPDSQGQWRGLDVEFCRAMAAAIFDDPDKVRFIPLASPARFTAVQSGEVDVLARNTTWTLARDTAAMNFGAVNFYDGQGFLVRKDRNIAEVRQLDRATICLQQGTTTELNLADWFRAHGLTQSVVTFANSEQTLSGYESGRCDALSTDKSSLFGERLKTADPEAHVILDELISKEPFAPALRQGDDQWRDIVTWTHYAMLNAEEAGLTRENVEATRKAPASPNVRRILGLEGRYGQDLGLTNDWAFRIIRHVGNYGEVFSRNVGEGSALKVPRGLNALWTQGGLQYGPPIR</sequence>
<protein>
    <recommendedName>
        <fullName evidence="4">Solute-binding protein family 3/N-terminal domain-containing protein</fullName>
    </recommendedName>
</protein>
<gene>
    <name evidence="5" type="ORF">OCOJLMKI_2836</name>
</gene>
<dbReference type="SUPFAM" id="SSF53850">
    <property type="entry name" value="Periplasmic binding protein-like II"/>
    <property type="match status" value="1"/>
</dbReference>
<dbReference type="PANTHER" id="PTHR30085:SF7">
    <property type="entry name" value="AMINO-ACID ABC TRANSPORTER-BINDING PROTEIN YHDW-RELATED"/>
    <property type="match status" value="1"/>
</dbReference>
<dbReference type="InterPro" id="IPR051455">
    <property type="entry name" value="Bact_solute-bind_prot3"/>
</dbReference>
<dbReference type="PANTHER" id="PTHR30085">
    <property type="entry name" value="AMINO ACID ABC TRANSPORTER PERMEASE"/>
    <property type="match status" value="1"/>
</dbReference>
<accession>A0ABQ4RZM8</accession>
<organism evidence="5 6">
    <name type="scientific">Methylobacterium iners</name>
    <dbReference type="NCBI Taxonomy" id="418707"/>
    <lineage>
        <taxon>Bacteria</taxon>
        <taxon>Pseudomonadati</taxon>
        <taxon>Pseudomonadota</taxon>
        <taxon>Alphaproteobacteria</taxon>
        <taxon>Hyphomicrobiales</taxon>
        <taxon>Methylobacteriaceae</taxon>
        <taxon>Methylobacterium</taxon>
    </lineage>
</organism>